<keyword evidence="11" id="KW-1185">Reference proteome</keyword>
<keyword evidence="3 6" id="KW-0663">Pyridoxal phosphate</keyword>
<feature type="binding site" evidence="6">
    <location>
        <position position="375"/>
    </location>
    <ligand>
        <name>substrate</name>
    </ligand>
</feature>
<accession>A0ABY7JTZ4</accession>
<comment type="similarity">
    <text evidence="6">Belongs to the Orn/Lys/Arg decarboxylase class-II family. LysA subfamily.</text>
</comment>
<keyword evidence="2 6" id="KW-0210">Decarboxylase</keyword>
<evidence type="ECO:0000256" key="2">
    <source>
        <dbReference type="ARBA" id="ARBA00022793"/>
    </source>
</evidence>
<name>A0ABY7JTZ4_9ACTN</name>
<dbReference type="CDD" id="cd06828">
    <property type="entry name" value="PLPDE_III_DapDC"/>
    <property type="match status" value="1"/>
</dbReference>
<comment type="cofactor">
    <cofactor evidence="1 6 8">
        <name>pyridoxal 5'-phosphate</name>
        <dbReference type="ChEBI" id="CHEBI:597326"/>
    </cofactor>
</comment>
<dbReference type="HAMAP" id="MF_02120">
    <property type="entry name" value="LysA"/>
    <property type="match status" value="1"/>
</dbReference>
<dbReference type="Gene3D" id="3.20.20.10">
    <property type="entry name" value="Alanine racemase"/>
    <property type="match status" value="1"/>
</dbReference>
<gene>
    <name evidence="6 10" type="primary">lysA</name>
    <name evidence="10" type="ORF">M6B22_11345</name>
</gene>
<comment type="pathway">
    <text evidence="6 8">Amino-acid biosynthesis; L-lysine biosynthesis via DAP pathway; L-lysine from DL-2,6-diaminopimelate: step 1/1.</text>
</comment>
<dbReference type="PRINTS" id="PR01181">
    <property type="entry name" value="DAPDCRBXLASE"/>
</dbReference>
<evidence type="ECO:0000313" key="11">
    <source>
        <dbReference type="Proteomes" id="UP001164693"/>
    </source>
</evidence>
<feature type="domain" description="Orn/DAP/Arg decarboxylase 2 N-terminal" evidence="9">
    <location>
        <begin position="48"/>
        <end position="286"/>
    </location>
</feature>
<evidence type="ECO:0000256" key="4">
    <source>
        <dbReference type="ARBA" id="ARBA00023154"/>
    </source>
</evidence>
<feature type="binding site" evidence="6">
    <location>
        <begin position="279"/>
        <end position="282"/>
    </location>
    <ligand>
        <name>pyridoxal 5'-phosphate</name>
        <dbReference type="ChEBI" id="CHEBI:597326"/>
    </ligand>
</feature>
<dbReference type="InterPro" id="IPR000183">
    <property type="entry name" value="Orn/DAP/Arg_de-COase"/>
</dbReference>
<sequence>MTPSPRVLGFLPGGAAIGADGELVLHRRPLTELAGEFGTPCYLVDEDELRAQARRYLTAFRSRRTQSRVVFASKSFPSTPIYRVLAEEGLSCDVAGTGELELALAAGFAPADVYVHGNAKTEAEIRAAVEHGVGTFVIDNGDDIDRLLRWAPAGQHVMLRVIPEITVATHESMVTGQPESKFGLPGVQAREAIARLARSKLDLVGLHCHVGSQVLDLDSFARIPAALARYGEFAAYNFGGGLGVRYADTDDPPTVEAYAETLTQAAGACLPPSAEILVEPGRSLVARAGLTLYTVATVKRTGRTFVAVDGGMADNLEVVLLDLPMQPAIAARPDGGEVCDVVGRHCESGDRLVRGARLDSPRIGDVLVLPMTGAYSHTTASNYNGALRPPIVLSSAAAGARLAVRRETVEDLFARDRPATEEPR</sequence>
<comment type="caution">
    <text evidence="6">Lacks conserved residue(s) required for the propagation of feature annotation.</text>
</comment>
<dbReference type="Pfam" id="PF02784">
    <property type="entry name" value="Orn_Arg_deC_N"/>
    <property type="match status" value="1"/>
</dbReference>
<feature type="binding site" evidence="6">
    <location>
        <position position="282"/>
    </location>
    <ligand>
        <name>substrate</name>
    </ligand>
</feature>
<evidence type="ECO:0000259" key="9">
    <source>
        <dbReference type="Pfam" id="PF02784"/>
    </source>
</evidence>
<comment type="catalytic activity">
    <reaction evidence="6 8">
        <text>meso-2,6-diaminopimelate + H(+) = L-lysine + CO2</text>
        <dbReference type="Rhea" id="RHEA:15101"/>
        <dbReference type="ChEBI" id="CHEBI:15378"/>
        <dbReference type="ChEBI" id="CHEBI:16526"/>
        <dbReference type="ChEBI" id="CHEBI:32551"/>
        <dbReference type="ChEBI" id="CHEBI:57791"/>
        <dbReference type="EC" id="4.1.1.20"/>
    </reaction>
</comment>
<dbReference type="PANTHER" id="PTHR43727">
    <property type="entry name" value="DIAMINOPIMELATE DECARBOXYLASE"/>
    <property type="match status" value="1"/>
</dbReference>
<dbReference type="InterPro" id="IPR002986">
    <property type="entry name" value="DAP_deCOOHase_LysA"/>
</dbReference>
<dbReference type="NCBIfam" id="TIGR01048">
    <property type="entry name" value="lysA"/>
    <property type="match status" value="1"/>
</dbReference>
<comment type="function">
    <text evidence="6">Specifically catalyzes the decarboxylation of meso-diaminopimelate (meso-DAP) to L-lysine.</text>
</comment>
<feature type="binding site" evidence="6">
    <location>
        <position position="241"/>
    </location>
    <ligand>
        <name>pyridoxal 5'-phosphate</name>
        <dbReference type="ChEBI" id="CHEBI:597326"/>
    </ligand>
</feature>
<keyword evidence="4 6" id="KW-0457">Lysine biosynthesis</keyword>
<dbReference type="InterPro" id="IPR009006">
    <property type="entry name" value="Ala_racemase/Decarboxylase_C"/>
</dbReference>
<dbReference type="PANTHER" id="PTHR43727:SF2">
    <property type="entry name" value="GROUP IV DECARBOXYLASE"/>
    <property type="match status" value="1"/>
</dbReference>
<dbReference type="InterPro" id="IPR022644">
    <property type="entry name" value="De-COase2_N"/>
</dbReference>
<feature type="binding site" evidence="6">
    <location>
        <position position="375"/>
    </location>
    <ligand>
        <name>pyridoxal 5'-phosphate</name>
        <dbReference type="ChEBI" id="CHEBI:597326"/>
    </ligand>
</feature>
<keyword evidence="6" id="KW-0028">Amino-acid biosynthesis</keyword>
<dbReference type="InterPro" id="IPR029066">
    <property type="entry name" value="PLP-binding_barrel"/>
</dbReference>
<dbReference type="EC" id="4.1.1.20" evidence="6 7"/>
<evidence type="ECO:0000256" key="8">
    <source>
        <dbReference type="RuleBase" id="RU003738"/>
    </source>
</evidence>
<proteinExistence type="inferred from homology"/>
<dbReference type="SUPFAM" id="SSF51419">
    <property type="entry name" value="PLP-binding barrel"/>
    <property type="match status" value="1"/>
</dbReference>
<protein>
    <recommendedName>
        <fullName evidence="6 7">Diaminopimelate decarboxylase</fullName>
        <shortName evidence="6">DAP decarboxylase</shortName>
        <shortName evidence="6">DAPDC</shortName>
        <ecNumber evidence="6 7">4.1.1.20</ecNumber>
    </recommendedName>
</protein>
<dbReference type="SUPFAM" id="SSF50621">
    <property type="entry name" value="Alanine racemase C-terminal domain-like"/>
    <property type="match status" value="1"/>
</dbReference>
<reference evidence="10" key="1">
    <citation type="submission" date="2022-05" db="EMBL/GenBank/DDBJ databases">
        <title>Jatrophihabitans sp. SB3-54 whole genome sequence.</title>
        <authorList>
            <person name="Suh M.K."/>
            <person name="Eom M.K."/>
            <person name="Kim J.S."/>
            <person name="Kim H.S."/>
            <person name="Do H.E."/>
            <person name="Shin Y.K."/>
            <person name="Lee J.-S."/>
        </authorList>
    </citation>
    <scope>NUCLEOTIDE SEQUENCE</scope>
    <source>
        <strain evidence="10">SB3-54</strain>
    </source>
</reference>
<evidence type="ECO:0000256" key="5">
    <source>
        <dbReference type="ARBA" id="ARBA00023239"/>
    </source>
</evidence>
<evidence type="ECO:0000256" key="6">
    <source>
        <dbReference type="HAMAP-Rule" id="MF_02120"/>
    </source>
</evidence>
<dbReference type="Gene3D" id="2.40.37.10">
    <property type="entry name" value="Lyase, Ornithine Decarboxylase, Chain A, domain 1"/>
    <property type="match status" value="1"/>
</dbReference>
<evidence type="ECO:0000256" key="3">
    <source>
        <dbReference type="ARBA" id="ARBA00022898"/>
    </source>
</evidence>
<feature type="modified residue" description="N6-(pyridoxal phosphate)lysine" evidence="6">
    <location>
        <position position="74"/>
    </location>
</feature>
<keyword evidence="5 6" id="KW-0456">Lyase</keyword>
<organism evidence="10 11">
    <name type="scientific">Jatrophihabitans cynanchi</name>
    <dbReference type="NCBI Taxonomy" id="2944128"/>
    <lineage>
        <taxon>Bacteria</taxon>
        <taxon>Bacillati</taxon>
        <taxon>Actinomycetota</taxon>
        <taxon>Actinomycetes</taxon>
        <taxon>Jatrophihabitantales</taxon>
        <taxon>Jatrophihabitantaceae</taxon>
        <taxon>Jatrophihabitans</taxon>
    </lineage>
</organism>
<evidence type="ECO:0000313" key="10">
    <source>
        <dbReference type="EMBL" id="WAX55155.1"/>
    </source>
</evidence>
<dbReference type="GO" id="GO:0008836">
    <property type="term" value="F:diaminopimelate decarboxylase activity"/>
    <property type="evidence" value="ECO:0007669"/>
    <property type="project" value="UniProtKB-EC"/>
</dbReference>
<comment type="subunit">
    <text evidence="6">Homodimer.</text>
</comment>
<feature type="binding site" evidence="6">
    <location>
        <position position="347"/>
    </location>
    <ligand>
        <name>substrate</name>
    </ligand>
</feature>
<evidence type="ECO:0000256" key="1">
    <source>
        <dbReference type="ARBA" id="ARBA00001933"/>
    </source>
</evidence>
<dbReference type="PRINTS" id="PR01179">
    <property type="entry name" value="ODADCRBXLASE"/>
</dbReference>
<dbReference type="RefSeq" id="WP_269441658.1">
    <property type="nucleotide sequence ID" value="NZ_CP097463.1"/>
</dbReference>
<dbReference type="Proteomes" id="UP001164693">
    <property type="component" value="Chromosome"/>
</dbReference>
<dbReference type="EMBL" id="CP097463">
    <property type="protein sequence ID" value="WAX55155.1"/>
    <property type="molecule type" value="Genomic_DNA"/>
</dbReference>
<evidence type="ECO:0000256" key="7">
    <source>
        <dbReference type="NCBIfam" id="TIGR01048"/>
    </source>
</evidence>